<keyword evidence="2" id="KW-1133">Transmembrane helix</keyword>
<keyword evidence="4" id="KW-1185">Reference proteome</keyword>
<feature type="region of interest" description="Disordered" evidence="1">
    <location>
        <begin position="482"/>
        <end position="530"/>
    </location>
</feature>
<evidence type="ECO:0000313" key="4">
    <source>
        <dbReference type="Proteomes" id="UP001600888"/>
    </source>
</evidence>
<feature type="compositionally biased region" description="Acidic residues" evidence="1">
    <location>
        <begin position="405"/>
        <end position="416"/>
    </location>
</feature>
<feature type="region of interest" description="Disordered" evidence="1">
    <location>
        <begin position="839"/>
        <end position="868"/>
    </location>
</feature>
<dbReference type="InterPro" id="IPR024260">
    <property type="entry name" value="Vac7"/>
</dbReference>
<dbReference type="Proteomes" id="UP001600888">
    <property type="component" value="Unassembled WGS sequence"/>
</dbReference>
<evidence type="ECO:0000256" key="2">
    <source>
        <dbReference type="SAM" id="Phobius"/>
    </source>
</evidence>
<feature type="compositionally biased region" description="Low complexity" evidence="1">
    <location>
        <begin position="282"/>
        <end position="293"/>
    </location>
</feature>
<protein>
    <recommendedName>
        <fullName evidence="5">Phospholipid metabolism enzyme regulator</fullName>
    </recommendedName>
</protein>
<dbReference type="PANTHER" id="PTHR28258:SF1">
    <property type="entry name" value="VACUOLAR SEGREGATION PROTEIN 7"/>
    <property type="match status" value="1"/>
</dbReference>
<feature type="compositionally biased region" description="Basic and acidic residues" evidence="1">
    <location>
        <begin position="746"/>
        <end position="757"/>
    </location>
</feature>
<feature type="compositionally biased region" description="Polar residues" evidence="1">
    <location>
        <begin position="74"/>
        <end position="103"/>
    </location>
</feature>
<reference evidence="3 4" key="1">
    <citation type="submission" date="2024-03" db="EMBL/GenBank/DDBJ databases">
        <title>A high-quality draft genome sequence of Diaporthe vaccinii, a causative agent of upright dieback and viscid rot disease in cranberry plants.</title>
        <authorList>
            <person name="Sarrasin M."/>
            <person name="Lang B.F."/>
            <person name="Burger G."/>
        </authorList>
    </citation>
    <scope>NUCLEOTIDE SEQUENCE [LARGE SCALE GENOMIC DNA]</scope>
    <source>
        <strain evidence="3 4">IS7</strain>
    </source>
</reference>
<feature type="compositionally biased region" description="Low complexity" evidence="1">
    <location>
        <begin position="494"/>
        <end position="505"/>
    </location>
</feature>
<feature type="compositionally biased region" description="Low complexity" evidence="1">
    <location>
        <begin position="8"/>
        <end position="20"/>
    </location>
</feature>
<organism evidence="3 4">
    <name type="scientific">Diaporthe vaccinii</name>
    <dbReference type="NCBI Taxonomy" id="105482"/>
    <lineage>
        <taxon>Eukaryota</taxon>
        <taxon>Fungi</taxon>
        <taxon>Dikarya</taxon>
        <taxon>Ascomycota</taxon>
        <taxon>Pezizomycotina</taxon>
        <taxon>Sordariomycetes</taxon>
        <taxon>Sordariomycetidae</taxon>
        <taxon>Diaporthales</taxon>
        <taxon>Diaporthaceae</taxon>
        <taxon>Diaporthe</taxon>
        <taxon>Diaporthe eres species complex</taxon>
    </lineage>
</organism>
<dbReference type="Pfam" id="PF12751">
    <property type="entry name" value="Vac7"/>
    <property type="match status" value="1"/>
</dbReference>
<feature type="compositionally biased region" description="Polar residues" evidence="1">
    <location>
        <begin position="25"/>
        <end position="35"/>
    </location>
</feature>
<proteinExistence type="predicted"/>
<keyword evidence="2" id="KW-0472">Membrane</keyword>
<feature type="compositionally biased region" description="Polar residues" evidence="1">
    <location>
        <begin position="435"/>
        <end position="447"/>
    </location>
</feature>
<dbReference type="PANTHER" id="PTHR28258">
    <property type="entry name" value="VACUOLAR SEGREGATION PROTEIN 7"/>
    <property type="match status" value="1"/>
</dbReference>
<evidence type="ECO:0000313" key="3">
    <source>
        <dbReference type="EMBL" id="KAL2292136.1"/>
    </source>
</evidence>
<evidence type="ECO:0000256" key="1">
    <source>
        <dbReference type="SAM" id="MobiDB-lite"/>
    </source>
</evidence>
<feature type="compositionally biased region" description="Polar residues" evidence="1">
    <location>
        <begin position="310"/>
        <end position="343"/>
    </location>
</feature>
<feature type="compositionally biased region" description="Polar residues" evidence="1">
    <location>
        <begin position="354"/>
        <end position="367"/>
    </location>
</feature>
<name>A0ABR4FCA3_9PEZI</name>
<sequence length="868" mass="92378">MDTTTNSAAEPAAANAHVPARFNRESSSASTVKGDTSSQTSQPATQTSTSKSSPLASRETSPGRAPTRSVAPRTASTAGSTRSRKSSSQETSPQRTHSKTSAPSAPAGSKISSATTPSLGPVNTDATARVAGPQRSPVTAEHLKESPRWPVSPRLRSPPPTAMLNRPNLPPPRKGELEAPAIQVQRSSPPPPPPQQQESSQSDNDADDAHLQPGTRTPARGASGSNSTTALETVEEVSPLASPHEGEGVSEKAEDLTASEAGSQADHLEFSVHGAEKSQAPSTTNDSSSESGSVKGDRRRTATGLPPTLKSRQSSASTKKSKPSEGSVQHMTVETETVTSIPQHSLAPVAVKEGTSSTLRTRPSSETIRPKKEKKRPSRKQPNIGSGTASSKADIFEAKIASAVDEADSSDSEETFVYDSNPPDNNDRPRRFHSRTPSATSMVSQVDRNGLRSITTIMDNAAANAGTKRNMKFVNTFNSSGNESAMAEDDGKGTARSAAGSARGTGRVHHHHLGRWGRNGTNGHTSLFDNEAPFHISNTTAQRSKFSTNSNSSRQPSGPPSPRFLNAGRLASTSKRGTHAVSYDLDDTTGTGADDERTPLLHGSVRSSRSGRTRRGQPVTMRSLEGQTYRRNPSVLNRFASCLVLTVMLLLVVSGAIGFMFATSQPLTDVELIAIKSVVAAEQELIFDIEVKAHNPNVVVVTIDQADIEVFAKSPHAGTDSDGGWHRPDDHQGSDSRWYSNNGNAHAREEFDGPVDEKAPNMRLGTIGQLDSPLSFEGSFFNHGYSDSTGEVRLRGPGNGTMGGTERWERILRDEFDLIVKGVLKYSLPLSQHVRSATISGRTTIKPNAANDPTGNRTEPITKPKKPE</sequence>
<feature type="region of interest" description="Disordered" evidence="1">
    <location>
        <begin position="542"/>
        <end position="619"/>
    </location>
</feature>
<dbReference type="EMBL" id="JBAWTH010000004">
    <property type="protein sequence ID" value="KAL2292136.1"/>
    <property type="molecule type" value="Genomic_DNA"/>
</dbReference>
<comment type="caution">
    <text evidence="3">The sequence shown here is derived from an EMBL/GenBank/DDBJ whole genome shotgun (WGS) entry which is preliminary data.</text>
</comment>
<feature type="region of interest" description="Disordered" evidence="1">
    <location>
        <begin position="1"/>
        <end position="447"/>
    </location>
</feature>
<feature type="compositionally biased region" description="Basic residues" evidence="1">
    <location>
        <begin position="506"/>
        <end position="515"/>
    </location>
</feature>
<accession>A0ABR4FCA3</accession>
<feature type="compositionally biased region" description="Basic and acidic residues" evidence="1">
    <location>
        <begin position="244"/>
        <end position="255"/>
    </location>
</feature>
<keyword evidence="2" id="KW-0812">Transmembrane</keyword>
<evidence type="ECO:0008006" key="5">
    <source>
        <dbReference type="Google" id="ProtNLM"/>
    </source>
</evidence>
<feature type="transmembrane region" description="Helical" evidence="2">
    <location>
        <begin position="639"/>
        <end position="662"/>
    </location>
</feature>
<feature type="compositionally biased region" description="Polar residues" evidence="1">
    <location>
        <begin position="839"/>
        <end position="859"/>
    </location>
</feature>
<feature type="compositionally biased region" description="Polar residues" evidence="1">
    <location>
        <begin position="519"/>
        <end position="528"/>
    </location>
</feature>
<gene>
    <name evidence="3" type="ORF">FJTKL_10781</name>
</gene>
<feature type="compositionally biased region" description="Polar residues" evidence="1">
    <location>
        <begin position="735"/>
        <end position="744"/>
    </location>
</feature>
<feature type="compositionally biased region" description="Basic and acidic residues" evidence="1">
    <location>
        <begin position="266"/>
        <end position="276"/>
    </location>
</feature>
<feature type="compositionally biased region" description="Basic and acidic residues" evidence="1">
    <location>
        <begin position="723"/>
        <end position="734"/>
    </location>
</feature>
<feature type="compositionally biased region" description="Low complexity" evidence="1">
    <location>
        <begin position="36"/>
        <end position="53"/>
    </location>
</feature>
<feature type="region of interest" description="Disordered" evidence="1">
    <location>
        <begin position="715"/>
        <end position="757"/>
    </location>
</feature>